<evidence type="ECO:0000313" key="8">
    <source>
        <dbReference type="Proteomes" id="UP000247696"/>
    </source>
</evidence>
<dbReference type="AlphaFoldDB" id="A0A2Z3YS30"/>
<keyword evidence="8" id="KW-1185">Reference proteome</keyword>
<dbReference type="EMBL" id="CP024988">
    <property type="protein sequence ID" value="AWT25980.1"/>
    <property type="molecule type" value="Genomic_DNA"/>
</dbReference>
<feature type="chain" id="PRO_5039529727" description="Probable membrane transporter protein" evidence="6">
    <location>
        <begin position="22"/>
        <end position="248"/>
    </location>
</feature>
<proteinExistence type="inferred from homology"/>
<evidence type="ECO:0000256" key="6">
    <source>
        <dbReference type="SAM" id="SignalP"/>
    </source>
</evidence>
<evidence type="ECO:0000256" key="5">
    <source>
        <dbReference type="RuleBase" id="RU363041"/>
    </source>
</evidence>
<feature type="transmembrane region" description="Helical" evidence="5">
    <location>
        <begin position="129"/>
        <end position="151"/>
    </location>
</feature>
<feature type="signal peptide" evidence="6">
    <location>
        <begin position="1"/>
        <end position="21"/>
    </location>
</feature>
<dbReference type="Proteomes" id="UP000247696">
    <property type="component" value="Chromosome"/>
</dbReference>
<feature type="transmembrane region" description="Helical" evidence="5">
    <location>
        <begin position="172"/>
        <end position="194"/>
    </location>
</feature>
<name>A0A2Z3YS30_9CORY</name>
<feature type="transmembrane region" description="Helical" evidence="5">
    <location>
        <begin position="45"/>
        <end position="64"/>
    </location>
</feature>
<keyword evidence="3 5" id="KW-1133">Transmembrane helix</keyword>
<keyword evidence="5" id="KW-1003">Cell membrane</keyword>
<protein>
    <recommendedName>
        <fullName evidence="5">Probable membrane transporter protein</fullName>
    </recommendedName>
</protein>
<accession>A0A2Z3YS30</accession>
<evidence type="ECO:0000256" key="1">
    <source>
        <dbReference type="ARBA" id="ARBA00004141"/>
    </source>
</evidence>
<feature type="transmembrane region" description="Helical" evidence="5">
    <location>
        <begin position="226"/>
        <end position="247"/>
    </location>
</feature>
<dbReference type="KEGG" id="cpre:Csp1_11800"/>
<feature type="transmembrane region" description="Helical" evidence="5">
    <location>
        <begin position="76"/>
        <end position="95"/>
    </location>
</feature>
<evidence type="ECO:0000256" key="3">
    <source>
        <dbReference type="ARBA" id="ARBA00022989"/>
    </source>
</evidence>
<comment type="similarity">
    <text evidence="5">Belongs to the 4-toluene sulfonate uptake permease (TSUP) (TC 2.A.102) family.</text>
</comment>
<comment type="subcellular location">
    <subcellularLocation>
        <location evidence="5">Cell membrane</location>
        <topology evidence="5">Multi-pass membrane protein</topology>
    </subcellularLocation>
    <subcellularLocation>
        <location evidence="1">Membrane</location>
        <topology evidence="1">Multi-pass membrane protein</topology>
    </subcellularLocation>
</comment>
<dbReference type="OrthoDB" id="9998130at2"/>
<keyword evidence="2 5" id="KW-0812">Transmembrane</keyword>
<dbReference type="GO" id="GO:0005886">
    <property type="term" value="C:plasma membrane"/>
    <property type="evidence" value="ECO:0007669"/>
    <property type="project" value="UniProtKB-SubCell"/>
</dbReference>
<reference evidence="8" key="1">
    <citation type="submission" date="2017-11" db="EMBL/GenBank/DDBJ databases">
        <title>Otitis media/interna in a cat caused by the recently described species Corynebacterium provencense.</title>
        <authorList>
            <person name="Kittl S."/>
            <person name="Brodard I."/>
            <person name="Rychener L."/>
            <person name="Jores J."/>
            <person name="Roosje P."/>
            <person name="Gobeli Brawand S."/>
        </authorList>
    </citation>
    <scope>NUCLEOTIDE SEQUENCE [LARGE SCALE GENOMIC DNA]</scope>
    <source>
        <strain evidence="8">17KM38</strain>
    </source>
</reference>
<gene>
    <name evidence="7" type="ORF">Csp1_11800</name>
</gene>
<sequence length="248" mass="23943">MTSLALALLAGAGFLAAAVQAVTGAGFGLVAAPLVTLLAPGLVPGPLLVVTVVLMGLAVVTGYRTGGRLGRADAHLLIPAVVGIVTGAAAMSPALEWVGEHGALMRTVVGVGVLVAVVPMLVPGFPPPAAGPAGMGGAGALAGVLTVLGALPGPPLILTYPAKDAARYRTGLAVLFLVASVAALAVLGVGSGVAPDGGEGVGWFSLGVLTGFGVGAATCRRLPLSVVTYCSRLTVLAAGVALLVPGVR</sequence>
<feature type="transmembrane region" description="Helical" evidence="5">
    <location>
        <begin position="200"/>
        <end position="219"/>
    </location>
</feature>
<dbReference type="InterPro" id="IPR002781">
    <property type="entry name" value="TM_pro_TauE-like"/>
</dbReference>
<dbReference type="RefSeq" id="WP_110481308.1">
    <property type="nucleotide sequence ID" value="NZ_CP024988.1"/>
</dbReference>
<evidence type="ECO:0000313" key="7">
    <source>
        <dbReference type="EMBL" id="AWT25980.1"/>
    </source>
</evidence>
<evidence type="ECO:0000256" key="2">
    <source>
        <dbReference type="ARBA" id="ARBA00022692"/>
    </source>
</evidence>
<keyword evidence="6" id="KW-0732">Signal</keyword>
<dbReference type="Pfam" id="PF01925">
    <property type="entry name" value="TauE"/>
    <property type="match status" value="1"/>
</dbReference>
<evidence type="ECO:0000256" key="4">
    <source>
        <dbReference type="ARBA" id="ARBA00023136"/>
    </source>
</evidence>
<organism evidence="7 8">
    <name type="scientific">Corynebacterium provencense</name>
    <dbReference type="NCBI Taxonomy" id="1737425"/>
    <lineage>
        <taxon>Bacteria</taxon>
        <taxon>Bacillati</taxon>
        <taxon>Actinomycetota</taxon>
        <taxon>Actinomycetes</taxon>
        <taxon>Mycobacteriales</taxon>
        <taxon>Corynebacteriaceae</taxon>
        <taxon>Corynebacterium</taxon>
    </lineage>
</organism>
<keyword evidence="4 5" id="KW-0472">Membrane</keyword>